<evidence type="ECO:0000313" key="1">
    <source>
        <dbReference type="EMBL" id="KZN05106.1"/>
    </source>
</evidence>
<protein>
    <submittedName>
        <fullName evidence="1">Uncharacterized protein</fullName>
    </submittedName>
</protein>
<accession>A0A166DCX5</accession>
<proteinExistence type="predicted"/>
<gene>
    <name evidence="1" type="ORF">DCAR_005943</name>
</gene>
<dbReference type="EMBL" id="LNRQ01000002">
    <property type="protein sequence ID" value="KZN05106.1"/>
    <property type="molecule type" value="Genomic_DNA"/>
</dbReference>
<comment type="caution">
    <text evidence="1">The sequence shown here is derived from an EMBL/GenBank/DDBJ whole genome shotgun (WGS) entry which is preliminary data.</text>
</comment>
<sequence length="99" mass="10813">MASTAWTTPVVNVVSQKKPAYPFHQSNTKSLSLLSKHKHPFLSLPKSSNPPHFFTNTRAFKIQAAASSSSDDASAVTSDAAQELFDWPSVILPYVLLLL</sequence>
<name>A0A166DCX5_DAUCS</name>
<dbReference type="Gramene" id="KZN05106">
    <property type="protein sequence ID" value="KZN05106"/>
    <property type="gene ID" value="DCAR_005943"/>
</dbReference>
<reference evidence="1" key="1">
    <citation type="journal article" date="2016" name="Nat. Genet.">
        <title>A high-quality carrot genome assembly provides new insights into carotenoid accumulation and asterid genome evolution.</title>
        <authorList>
            <person name="Iorizzo M."/>
            <person name="Ellison S."/>
            <person name="Senalik D."/>
            <person name="Zeng P."/>
            <person name="Satapoomin P."/>
            <person name="Huang J."/>
            <person name="Bowman M."/>
            <person name="Iovene M."/>
            <person name="Sanseverino W."/>
            <person name="Cavagnaro P."/>
            <person name="Yildiz M."/>
            <person name="Macko-Podgorni A."/>
            <person name="Moranska E."/>
            <person name="Grzebelus E."/>
            <person name="Grzebelus D."/>
            <person name="Ashrafi H."/>
            <person name="Zheng Z."/>
            <person name="Cheng S."/>
            <person name="Spooner D."/>
            <person name="Van Deynze A."/>
            <person name="Simon P."/>
        </authorList>
    </citation>
    <scope>NUCLEOTIDE SEQUENCE [LARGE SCALE GENOMIC DNA]</scope>
    <source>
        <tissue evidence="1">Leaf</tissue>
    </source>
</reference>
<organism evidence="1">
    <name type="scientific">Daucus carota subsp. sativus</name>
    <name type="common">Carrot</name>
    <dbReference type="NCBI Taxonomy" id="79200"/>
    <lineage>
        <taxon>Eukaryota</taxon>
        <taxon>Viridiplantae</taxon>
        <taxon>Streptophyta</taxon>
        <taxon>Embryophyta</taxon>
        <taxon>Tracheophyta</taxon>
        <taxon>Spermatophyta</taxon>
        <taxon>Magnoliopsida</taxon>
        <taxon>eudicotyledons</taxon>
        <taxon>Gunneridae</taxon>
        <taxon>Pentapetalae</taxon>
        <taxon>asterids</taxon>
        <taxon>campanulids</taxon>
        <taxon>Apiales</taxon>
        <taxon>Apiaceae</taxon>
        <taxon>Apioideae</taxon>
        <taxon>Scandiceae</taxon>
        <taxon>Daucinae</taxon>
        <taxon>Daucus</taxon>
        <taxon>Daucus sect. Daucus</taxon>
    </lineage>
</organism>
<dbReference type="AlphaFoldDB" id="A0A166DCX5"/>